<dbReference type="AlphaFoldDB" id="A0A9X3YMH6"/>
<dbReference type="InterPro" id="IPR050817">
    <property type="entry name" value="DjlA_DnaK_co-chaperone"/>
</dbReference>
<organism evidence="4 5">
    <name type="scientific">Tahibacter soli</name>
    <dbReference type="NCBI Taxonomy" id="2983605"/>
    <lineage>
        <taxon>Bacteria</taxon>
        <taxon>Pseudomonadati</taxon>
        <taxon>Pseudomonadota</taxon>
        <taxon>Gammaproteobacteria</taxon>
        <taxon>Lysobacterales</taxon>
        <taxon>Rhodanobacteraceae</taxon>
        <taxon>Tahibacter</taxon>
    </lineage>
</organism>
<sequence>MNWIGTAIGAFVGLIVTRSFLGMCLGALFGRAVEAMLIGTRPVRRAPNFLDPLFGLIGAMAKADGRVSDEEIAATERLMQRMCLEPAQRREAIARFNAGKTPGFALNAAIADLRAWCDGRRDHAYILIDVLLDVVYAGDNADARLAVLRKLTLNLGIDDRELAALAAMRGEAWHGRAWHGANPGRHAPPPPPGNAGPDPYTVLGVAPNADERTVKHAYRKLMSEHHPDKLGDVPEVLRRRAEERAREINAAYERIKSARKFK</sequence>
<accession>A0A9X3YMH6</accession>
<dbReference type="Gene3D" id="1.10.3680.10">
    <property type="entry name" value="TerB-like"/>
    <property type="match status" value="1"/>
</dbReference>
<dbReference type="PRINTS" id="PR00625">
    <property type="entry name" value="JDOMAIN"/>
</dbReference>
<evidence type="ECO:0000256" key="2">
    <source>
        <dbReference type="SAM" id="MobiDB-lite"/>
    </source>
</evidence>
<dbReference type="RefSeq" id="WP_263540743.1">
    <property type="nucleotide sequence ID" value="NZ_JAOVZO020000019.1"/>
</dbReference>
<dbReference type="Gene3D" id="1.10.287.110">
    <property type="entry name" value="DnaJ domain"/>
    <property type="match status" value="1"/>
</dbReference>
<dbReference type="SMART" id="SM00271">
    <property type="entry name" value="DnaJ"/>
    <property type="match status" value="1"/>
</dbReference>
<dbReference type="EMBL" id="JAOVZO020000019">
    <property type="protein sequence ID" value="MDC8015022.1"/>
    <property type="molecule type" value="Genomic_DNA"/>
</dbReference>
<feature type="domain" description="J" evidence="3">
    <location>
        <begin position="198"/>
        <end position="262"/>
    </location>
</feature>
<keyword evidence="1" id="KW-0143">Chaperone</keyword>
<evidence type="ECO:0000256" key="1">
    <source>
        <dbReference type="ARBA" id="ARBA00023186"/>
    </source>
</evidence>
<dbReference type="CDD" id="cd07316">
    <property type="entry name" value="terB_like_DjlA"/>
    <property type="match status" value="1"/>
</dbReference>
<dbReference type="SUPFAM" id="SSF158682">
    <property type="entry name" value="TerB-like"/>
    <property type="match status" value="1"/>
</dbReference>
<dbReference type="InterPro" id="IPR001623">
    <property type="entry name" value="DnaJ_domain"/>
</dbReference>
<evidence type="ECO:0000313" key="4">
    <source>
        <dbReference type="EMBL" id="MDC8015022.1"/>
    </source>
</evidence>
<name>A0A9X3YMH6_9GAMM</name>
<feature type="region of interest" description="Disordered" evidence="2">
    <location>
        <begin position="179"/>
        <end position="198"/>
    </location>
</feature>
<dbReference type="PANTHER" id="PTHR24074">
    <property type="entry name" value="CO-CHAPERONE PROTEIN DJLA"/>
    <property type="match status" value="1"/>
</dbReference>
<keyword evidence="5" id="KW-1185">Reference proteome</keyword>
<dbReference type="SUPFAM" id="SSF46565">
    <property type="entry name" value="Chaperone J-domain"/>
    <property type="match status" value="1"/>
</dbReference>
<dbReference type="NCBIfam" id="NF006948">
    <property type="entry name" value="PRK09430.1"/>
    <property type="match status" value="1"/>
</dbReference>
<gene>
    <name evidence="4" type="primary">djlA</name>
    <name evidence="4" type="ORF">OD750_020960</name>
</gene>
<reference evidence="4" key="1">
    <citation type="submission" date="2023-02" db="EMBL/GenBank/DDBJ databases">
        <title>Tahibacter soli sp. nov. isolated from soil.</title>
        <authorList>
            <person name="Baek J.H."/>
            <person name="Lee J.K."/>
            <person name="Choi D.G."/>
            <person name="Jeon C.O."/>
        </authorList>
    </citation>
    <scope>NUCLEOTIDE SEQUENCE</scope>
    <source>
        <strain evidence="4">BL</strain>
    </source>
</reference>
<dbReference type="Pfam" id="PF00226">
    <property type="entry name" value="DnaJ"/>
    <property type="match status" value="1"/>
</dbReference>
<evidence type="ECO:0000259" key="3">
    <source>
        <dbReference type="PROSITE" id="PS50076"/>
    </source>
</evidence>
<dbReference type="CDD" id="cd06257">
    <property type="entry name" value="DnaJ"/>
    <property type="match status" value="1"/>
</dbReference>
<dbReference type="InterPro" id="IPR029024">
    <property type="entry name" value="TerB-like"/>
</dbReference>
<dbReference type="Pfam" id="PF05099">
    <property type="entry name" value="TerB"/>
    <property type="match status" value="1"/>
</dbReference>
<dbReference type="PROSITE" id="PS50076">
    <property type="entry name" value="DNAJ_2"/>
    <property type="match status" value="1"/>
</dbReference>
<protein>
    <submittedName>
        <fullName evidence="4">Co-chaperone DjlA</fullName>
    </submittedName>
</protein>
<dbReference type="InterPro" id="IPR036869">
    <property type="entry name" value="J_dom_sf"/>
</dbReference>
<evidence type="ECO:0000313" key="5">
    <source>
        <dbReference type="Proteomes" id="UP001139971"/>
    </source>
</evidence>
<proteinExistence type="predicted"/>
<dbReference type="Proteomes" id="UP001139971">
    <property type="component" value="Unassembled WGS sequence"/>
</dbReference>
<comment type="caution">
    <text evidence="4">The sequence shown here is derived from an EMBL/GenBank/DDBJ whole genome shotgun (WGS) entry which is preliminary data.</text>
</comment>
<dbReference type="InterPro" id="IPR007791">
    <property type="entry name" value="DjlA_N"/>
</dbReference>